<dbReference type="Pfam" id="PF08238">
    <property type="entry name" value="Sel1"/>
    <property type="match status" value="7"/>
</dbReference>
<dbReference type="PANTHER" id="PTHR43628">
    <property type="entry name" value="ACTIVATOR OF C KINASE PROTEIN 1-RELATED"/>
    <property type="match status" value="1"/>
</dbReference>
<dbReference type="InterPro" id="IPR006597">
    <property type="entry name" value="Sel1-like"/>
</dbReference>
<name>A0ABR2KRC3_9EUKA</name>
<dbReference type="InterPro" id="IPR029063">
    <property type="entry name" value="SAM-dependent_MTases_sf"/>
</dbReference>
<dbReference type="EMBL" id="JAPFFF010000004">
    <property type="protein sequence ID" value="KAK8892535.1"/>
    <property type="molecule type" value="Genomic_DNA"/>
</dbReference>
<dbReference type="Gene3D" id="1.25.40.10">
    <property type="entry name" value="Tetratricopeptide repeat domain"/>
    <property type="match status" value="2"/>
</dbReference>
<dbReference type="SUPFAM" id="SSF53335">
    <property type="entry name" value="S-adenosyl-L-methionine-dependent methyltransferases"/>
    <property type="match status" value="1"/>
</dbReference>
<reference evidence="7 8" key="1">
    <citation type="submission" date="2024-04" db="EMBL/GenBank/DDBJ databases">
        <title>Tritrichomonas musculus Genome.</title>
        <authorList>
            <person name="Alves-Ferreira E."/>
            <person name="Grigg M."/>
            <person name="Lorenzi H."/>
            <person name="Galac M."/>
        </authorList>
    </citation>
    <scope>NUCLEOTIDE SEQUENCE [LARGE SCALE GENOMIC DNA]</scope>
    <source>
        <strain evidence="7 8">EAF2021</strain>
    </source>
</reference>
<keyword evidence="2 5" id="KW-0808">Transferase</keyword>
<evidence type="ECO:0000256" key="4">
    <source>
        <dbReference type="ARBA" id="ARBA00022884"/>
    </source>
</evidence>
<proteinExistence type="inferred from homology"/>
<gene>
    <name evidence="7" type="ORF">M9Y10_029768</name>
</gene>
<comment type="similarity">
    <text evidence="5">Belongs to the class I-like SAM-binding methyltransferase superfamily. RsmB/NOP family.</text>
</comment>
<evidence type="ECO:0000313" key="7">
    <source>
        <dbReference type="EMBL" id="KAK8892535.1"/>
    </source>
</evidence>
<accession>A0ABR2KRC3</accession>
<sequence length="963" mass="110403">MYEAKNEKIKSSQYISDLHYFSYYEKLLNENNIKKKSFHKMLEASVLQNPQIFRIKAKDLYEKKLINDLDIFLNILKKADIKAEILDFLKEKYGTIAQVFYSKINEKNNPSLKNYSEWLNINTEYKFIARFPFSALLPYIFLDVQPNDTILSCGKNNFQSCDIICDILKDGYIFINVSDIKLAKTVFDLNCPNCCVISYPILSIPIKEEFDKVLCIVPSIEDGDIPSSKTDEKADWSLEKAIRNHEEQKKYLISSLEKVKIGGICVYSSYSLNPFENECVINSVLKMPQFSGKLEIVNCSEMVKEIKRKKGLTKWSLEGIDINSKDENLLKSISNDELIENIENCMRFYPHQIHSTGTFIAVIKKIDKIDQKSFEIIQTNFKSFFTITPQKLIQKTIDDFGLAFNNEQELFISKQVHKKSFIYYVHPNLMNLLNDDYLTNLNIIQIGSIAFTILNKNEPFIPTVHHLPAFLKNPTKRLICIKLIDFDDLNETKEIPLDRLIDEKTTDQFPKSNGGVFICLEGFGPLIGGYVEDKYLKITEKKEELNMINKIVKNFVSEKFGEEQMKDKKTLFIKERYLVFKDKLIAFQKEYVEKVNELKGIIKEKEQTSQHLIDQIAQNEKEIKTYRAMNNDKTKIIGELNESMINQIRMFKSKLDKYESSNCNFCSGLSYLHKADNGKDTIHSILYLERSSAEGNQYASFLLGLLYSIGDGVEQNIQRSIEYYQKAADLGCSSALNNLGYMYQKGNGVERNISKAIEYYKKAADLEDPTALYNLGSMYENGNGVELNISKAIEFYQKAADLENPPALHNLGEKYEKGIGVEQDNSKAFEYYQRAADLGYVPDLNNLGYRYEHGQGVEQSYEKAVEYYKKAADFGNPTSMNNLGSCYFNGKGVEQNMTKAIELYQKADKIGCSYASYNLGLCYLGGSGVEKDTIKGKVLIKKAADLGHPKAKEMVLKWASENC</sequence>
<evidence type="ECO:0000256" key="1">
    <source>
        <dbReference type="ARBA" id="ARBA00022603"/>
    </source>
</evidence>
<protein>
    <recommendedName>
        <fullName evidence="6">SAM-dependent MTase RsmB/NOP-type domain-containing protein</fullName>
    </recommendedName>
</protein>
<dbReference type="InterPro" id="IPR049560">
    <property type="entry name" value="MeTrfase_RsmB-F_NOP2_cat"/>
</dbReference>
<organism evidence="7 8">
    <name type="scientific">Tritrichomonas musculus</name>
    <dbReference type="NCBI Taxonomy" id="1915356"/>
    <lineage>
        <taxon>Eukaryota</taxon>
        <taxon>Metamonada</taxon>
        <taxon>Parabasalia</taxon>
        <taxon>Tritrichomonadida</taxon>
        <taxon>Tritrichomonadidae</taxon>
        <taxon>Tritrichomonas</taxon>
    </lineage>
</organism>
<evidence type="ECO:0000256" key="3">
    <source>
        <dbReference type="ARBA" id="ARBA00022691"/>
    </source>
</evidence>
<dbReference type="Gene3D" id="3.40.50.150">
    <property type="entry name" value="Vaccinia Virus protein VP39"/>
    <property type="match status" value="1"/>
</dbReference>
<keyword evidence="8" id="KW-1185">Reference proteome</keyword>
<dbReference type="Proteomes" id="UP001470230">
    <property type="component" value="Unassembled WGS sequence"/>
</dbReference>
<dbReference type="InterPro" id="IPR052945">
    <property type="entry name" value="Mitotic_Regulator"/>
</dbReference>
<dbReference type="SUPFAM" id="SSF81901">
    <property type="entry name" value="HCP-like"/>
    <property type="match status" value="2"/>
</dbReference>
<dbReference type="SMART" id="SM00671">
    <property type="entry name" value="SEL1"/>
    <property type="match status" value="7"/>
</dbReference>
<dbReference type="PROSITE" id="PS51686">
    <property type="entry name" value="SAM_MT_RSMB_NOP"/>
    <property type="match status" value="1"/>
</dbReference>
<evidence type="ECO:0000256" key="5">
    <source>
        <dbReference type="PROSITE-ProRule" id="PRU01023"/>
    </source>
</evidence>
<comment type="caution">
    <text evidence="7">The sequence shown here is derived from an EMBL/GenBank/DDBJ whole genome shotgun (WGS) entry which is preliminary data.</text>
</comment>
<keyword evidence="1 5" id="KW-0489">Methyltransferase</keyword>
<feature type="domain" description="SAM-dependent MTase RsmB/NOP-type" evidence="6">
    <location>
        <begin position="208"/>
        <end position="366"/>
    </location>
</feature>
<evidence type="ECO:0000256" key="2">
    <source>
        <dbReference type="ARBA" id="ARBA00022679"/>
    </source>
</evidence>
<feature type="binding site" evidence="5">
    <location>
        <position position="208"/>
    </location>
    <ligand>
        <name>S-adenosyl-L-methionine</name>
        <dbReference type="ChEBI" id="CHEBI:59789"/>
    </ligand>
</feature>
<evidence type="ECO:0000259" key="6">
    <source>
        <dbReference type="PROSITE" id="PS51686"/>
    </source>
</evidence>
<keyword evidence="3 5" id="KW-0949">S-adenosyl-L-methionine</keyword>
<dbReference type="InterPro" id="IPR011990">
    <property type="entry name" value="TPR-like_helical_dom_sf"/>
</dbReference>
<dbReference type="InterPro" id="IPR001678">
    <property type="entry name" value="MeTrfase_RsmB-F_NOP2_dom"/>
</dbReference>
<dbReference type="PANTHER" id="PTHR43628:SF1">
    <property type="entry name" value="CHITIN SYNTHASE REGULATORY FACTOR 2-RELATED"/>
    <property type="match status" value="1"/>
</dbReference>
<comment type="caution">
    <text evidence="5">Lacks conserved residue(s) required for the propagation of feature annotation.</text>
</comment>
<keyword evidence="4 5" id="KW-0694">RNA-binding</keyword>
<evidence type="ECO:0000313" key="8">
    <source>
        <dbReference type="Proteomes" id="UP001470230"/>
    </source>
</evidence>
<dbReference type="Pfam" id="PF01189">
    <property type="entry name" value="Methyltr_RsmB-F"/>
    <property type="match status" value="1"/>
</dbReference>